<evidence type="ECO:0000313" key="4">
    <source>
        <dbReference type="Proteomes" id="UP000007519"/>
    </source>
</evidence>
<name>H6L7Y5_SAPGL</name>
<dbReference type="EMBL" id="CP002831">
    <property type="protein sequence ID" value="AFC24206.1"/>
    <property type="molecule type" value="Genomic_DNA"/>
</dbReference>
<dbReference type="eggNOG" id="COG0607">
    <property type="taxonomic scope" value="Bacteria"/>
</dbReference>
<dbReference type="PANTHER" id="PTHR43031">
    <property type="entry name" value="FAD-DEPENDENT OXIDOREDUCTASE"/>
    <property type="match status" value="1"/>
</dbReference>
<feature type="domain" description="Rhodanese" evidence="2">
    <location>
        <begin position="48"/>
        <end position="139"/>
    </location>
</feature>
<sequence>MNPVFFATVLTVVAIFIWLFFIRGKRQKQQLPPFYNLDIEDWLEALEQRPNAILLDIRGNADLGRDSIPNAVLVNFEQRPEFVEFLHGLDLDQPYFVYCEQGQWAAKACEVMYNNGFKQLYALRGGFAAWQVAQGKDWTI</sequence>
<accession>H6L7Y5</accession>
<dbReference type="OrthoDB" id="9808735at2"/>
<dbReference type="CDD" id="cd00158">
    <property type="entry name" value="RHOD"/>
    <property type="match status" value="1"/>
</dbReference>
<protein>
    <submittedName>
        <fullName evidence="3">Rhodanese-like domain-containing protein</fullName>
    </submittedName>
</protein>
<keyword evidence="1" id="KW-1133">Transmembrane helix</keyword>
<keyword evidence="4" id="KW-1185">Reference proteome</keyword>
<dbReference type="InterPro" id="IPR050229">
    <property type="entry name" value="GlpE_sulfurtransferase"/>
</dbReference>
<dbReference type="HOGENOM" id="CLU_089574_1_6_10"/>
<keyword evidence="1" id="KW-0472">Membrane</keyword>
<evidence type="ECO:0000313" key="3">
    <source>
        <dbReference type="EMBL" id="AFC24206.1"/>
    </source>
</evidence>
<dbReference type="SMART" id="SM00450">
    <property type="entry name" value="RHOD"/>
    <property type="match status" value="1"/>
</dbReference>
<dbReference type="KEGG" id="sgn:SGRA_1471"/>
<dbReference type="Pfam" id="PF00581">
    <property type="entry name" value="Rhodanese"/>
    <property type="match status" value="1"/>
</dbReference>
<dbReference type="PANTHER" id="PTHR43031:SF16">
    <property type="entry name" value="OXIDOREDUCTASE"/>
    <property type="match status" value="1"/>
</dbReference>
<dbReference type="STRING" id="984262.SGRA_1471"/>
<dbReference type="Gene3D" id="3.40.250.10">
    <property type="entry name" value="Rhodanese-like domain"/>
    <property type="match status" value="1"/>
</dbReference>
<dbReference type="Proteomes" id="UP000007519">
    <property type="component" value="Chromosome"/>
</dbReference>
<dbReference type="InterPro" id="IPR036873">
    <property type="entry name" value="Rhodanese-like_dom_sf"/>
</dbReference>
<organism evidence="3 4">
    <name type="scientific">Saprospira grandis (strain Lewin)</name>
    <dbReference type="NCBI Taxonomy" id="984262"/>
    <lineage>
        <taxon>Bacteria</taxon>
        <taxon>Pseudomonadati</taxon>
        <taxon>Bacteroidota</taxon>
        <taxon>Saprospiria</taxon>
        <taxon>Saprospirales</taxon>
        <taxon>Saprospiraceae</taxon>
        <taxon>Saprospira</taxon>
    </lineage>
</organism>
<dbReference type="InterPro" id="IPR001763">
    <property type="entry name" value="Rhodanese-like_dom"/>
</dbReference>
<reference evidence="3 4" key="1">
    <citation type="journal article" date="2012" name="Stand. Genomic Sci.">
        <title>Complete genome sequencing and analysis of Saprospira grandis str. Lewin, a predatory marine bacterium.</title>
        <authorList>
            <person name="Saw J.H."/>
            <person name="Yuryev A."/>
            <person name="Kanbe M."/>
            <person name="Hou S."/>
            <person name="Young A.G."/>
            <person name="Aizawa S."/>
            <person name="Alam M."/>
        </authorList>
    </citation>
    <scope>NUCLEOTIDE SEQUENCE [LARGE SCALE GENOMIC DNA]</scope>
    <source>
        <strain evidence="3 4">Lewin</strain>
    </source>
</reference>
<evidence type="ECO:0000259" key="2">
    <source>
        <dbReference type="PROSITE" id="PS50206"/>
    </source>
</evidence>
<dbReference type="SUPFAM" id="SSF52821">
    <property type="entry name" value="Rhodanese/Cell cycle control phosphatase"/>
    <property type="match status" value="1"/>
</dbReference>
<keyword evidence="1" id="KW-0812">Transmembrane</keyword>
<proteinExistence type="predicted"/>
<feature type="transmembrane region" description="Helical" evidence="1">
    <location>
        <begin position="6"/>
        <end position="22"/>
    </location>
</feature>
<dbReference type="AlphaFoldDB" id="H6L7Y5"/>
<dbReference type="PROSITE" id="PS50206">
    <property type="entry name" value="RHODANESE_3"/>
    <property type="match status" value="1"/>
</dbReference>
<dbReference type="RefSeq" id="WP_015691842.1">
    <property type="nucleotide sequence ID" value="NC_016940.1"/>
</dbReference>
<evidence type="ECO:0000256" key="1">
    <source>
        <dbReference type="SAM" id="Phobius"/>
    </source>
</evidence>
<gene>
    <name evidence="3" type="ordered locus">SGRA_1471</name>
</gene>